<feature type="transmembrane region" description="Helical" evidence="6">
    <location>
        <begin position="127"/>
        <end position="148"/>
    </location>
</feature>
<keyword evidence="8" id="KW-1185">Reference proteome</keyword>
<gene>
    <name evidence="7" type="ORF">GCM10017786_08170</name>
</gene>
<proteinExistence type="predicted"/>
<feature type="transmembrane region" description="Helical" evidence="6">
    <location>
        <begin position="12"/>
        <end position="35"/>
    </location>
</feature>
<evidence type="ECO:0000256" key="1">
    <source>
        <dbReference type="ARBA" id="ARBA00004651"/>
    </source>
</evidence>
<keyword evidence="4 6" id="KW-1133">Transmembrane helix</keyword>
<dbReference type="EMBL" id="BNAU01000001">
    <property type="protein sequence ID" value="GHE80422.1"/>
    <property type="molecule type" value="Genomic_DNA"/>
</dbReference>
<keyword evidence="3 6" id="KW-0812">Transmembrane</keyword>
<evidence type="ECO:0000256" key="5">
    <source>
        <dbReference type="ARBA" id="ARBA00023136"/>
    </source>
</evidence>
<sequence>MAEHSLGSGHDAVGLLPTAGVALAVIAGVLYLWAVGRPSSNGRRRPGGRTAAYLGGVALLVLALFTSAGDNDDELSVHIGRHMVLMMAVAPLLVAGEPLRLLLGALQRERHLALVEVMCDPVVRALTAGRWTGVLLAADYYGSMAVYLHTPLLRWSSEHMWIHVVSNIYFLLCGWLFWSALLGRDPAGWQPSRRAKLVMAAVGVPFNALLGWSLSWRMPDLGGHGAAEVGTAAWVTGIVGGLLSLAGVLVVARRPFRGRRKPVHREERWPVVS</sequence>
<reference evidence="8" key="1">
    <citation type="journal article" date="2019" name="Int. J. Syst. Evol. Microbiol.">
        <title>The Global Catalogue of Microorganisms (GCM) 10K type strain sequencing project: providing services to taxonomists for standard genome sequencing and annotation.</title>
        <authorList>
            <consortium name="The Broad Institute Genomics Platform"/>
            <consortium name="The Broad Institute Genome Sequencing Center for Infectious Disease"/>
            <person name="Wu L."/>
            <person name="Ma J."/>
        </authorList>
    </citation>
    <scope>NUCLEOTIDE SEQUENCE [LARGE SCALE GENOMIC DNA]</scope>
    <source>
        <strain evidence="8">CGMCC 4.7677</strain>
    </source>
</reference>
<comment type="subcellular location">
    <subcellularLocation>
        <location evidence="1">Cell membrane</location>
        <topology evidence="1">Multi-pass membrane protein</topology>
    </subcellularLocation>
</comment>
<dbReference type="Proteomes" id="UP000605897">
    <property type="component" value="Unassembled WGS sequence"/>
</dbReference>
<comment type="caution">
    <text evidence="7">The sequence shown here is derived from an EMBL/GenBank/DDBJ whole genome shotgun (WGS) entry which is preliminary data.</text>
</comment>
<feature type="transmembrane region" description="Helical" evidence="6">
    <location>
        <begin position="232"/>
        <end position="252"/>
    </location>
</feature>
<protein>
    <recommendedName>
        <fullName evidence="9">Cytochrome c oxidase assembly protein</fullName>
    </recommendedName>
</protein>
<accession>A0ABQ3IDL6</accession>
<evidence type="ECO:0000313" key="7">
    <source>
        <dbReference type="EMBL" id="GHE80422.1"/>
    </source>
</evidence>
<feature type="transmembrane region" description="Helical" evidence="6">
    <location>
        <begin position="195"/>
        <end position="212"/>
    </location>
</feature>
<evidence type="ECO:0000256" key="3">
    <source>
        <dbReference type="ARBA" id="ARBA00022692"/>
    </source>
</evidence>
<evidence type="ECO:0000256" key="6">
    <source>
        <dbReference type="SAM" id="Phobius"/>
    </source>
</evidence>
<evidence type="ECO:0000313" key="8">
    <source>
        <dbReference type="Proteomes" id="UP000605897"/>
    </source>
</evidence>
<evidence type="ECO:0000256" key="4">
    <source>
        <dbReference type="ARBA" id="ARBA00022989"/>
    </source>
</evidence>
<feature type="transmembrane region" description="Helical" evidence="6">
    <location>
        <begin position="160"/>
        <end position="183"/>
    </location>
</feature>
<evidence type="ECO:0008006" key="9">
    <source>
        <dbReference type="Google" id="ProtNLM"/>
    </source>
</evidence>
<feature type="transmembrane region" description="Helical" evidence="6">
    <location>
        <begin position="85"/>
        <end position="106"/>
    </location>
</feature>
<feature type="transmembrane region" description="Helical" evidence="6">
    <location>
        <begin position="47"/>
        <end position="65"/>
    </location>
</feature>
<dbReference type="InterPro" id="IPR019108">
    <property type="entry name" value="Caa3_assmbl_CtaG-rel"/>
</dbReference>
<dbReference type="Pfam" id="PF09678">
    <property type="entry name" value="Caa3_CtaG"/>
    <property type="match status" value="1"/>
</dbReference>
<dbReference type="RefSeq" id="WP_191243108.1">
    <property type="nucleotide sequence ID" value="NZ_BNAU01000001.1"/>
</dbReference>
<organism evidence="7 8">
    <name type="scientific">Amycolatopsis deserti</name>
    <dbReference type="NCBI Taxonomy" id="185696"/>
    <lineage>
        <taxon>Bacteria</taxon>
        <taxon>Bacillati</taxon>
        <taxon>Actinomycetota</taxon>
        <taxon>Actinomycetes</taxon>
        <taxon>Pseudonocardiales</taxon>
        <taxon>Pseudonocardiaceae</taxon>
        <taxon>Amycolatopsis</taxon>
    </lineage>
</organism>
<keyword evidence="5 6" id="KW-0472">Membrane</keyword>
<evidence type="ECO:0000256" key="2">
    <source>
        <dbReference type="ARBA" id="ARBA00022475"/>
    </source>
</evidence>
<name>A0ABQ3IDL6_9PSEU</name>
<keyword evidence="2" id="KW-1003">Cell membrane</keyword>